<evidence type="ECO:0000256" key="8">
    <source>
        <dbReference type="ARBA" id="ARBA00022837"/>
    </source>
</evidence>
<evidence type="ECO:0000256" key="6">
    <source>
        <dbReference type="ARBA" id="ARBA00022801"/>
    </source>
</evidence>
<gene>
    <name evidence="13" type="ORF">IMZ08_02370</name>
</gene>
<feature type="active site" description="Charge relay system" evidence="9">
    <location>
        <position position="380"/>
    </location>
</feature>
<dbReference type="CDD" id="cd07484">
    <property type="entry name" value="Peptidases_S8_Thermitase_like"/>
    <property type="match status" value="1"/>
</dbReference>
<organism evidence="13 14">
    <name type="scientific">Litchfieldia luteola</name>
    <dbReference type="NCBI Taxonomy" id="682179"/>
    <lineage>
        <taxon>Bacteria</taxon>
        <taxon>Bacillati</taxon>
        <taxon>Bacillota</taxon>
        <taxon>Bacilli</taxon>
        <taxon>Bacillales</taxon>
        <taxon>Bacillaceae</taxon>
        <taxon>Litchfieldia</taxon>
    </lineage>
</organism>
<sequence>MTPFGGQNNSENIHQGPTVQKIQSLYQKDDEILKHSSDDTKQGHSKIFTVNSLQIGEEIVQRLDNSPKVTHVHHNPNETSHFYENQIIVKFREDISEDQLNTYLTAINGQVLKKFDSIFTFESESETTVDLIQFFAPIDNVAYAEPNYIMMQNETTPNDIYYQRYQWNLPLIEAEAGWEITQGNEAVKIAVVDTGVDLEHPDLVERLTDGYNALTDSNDADDDNGHGTHVAGIIASKVNNHEGIAGLTWYNPIIPIKVMGEEGYGSTFDIAKGIIWATNQGAEVINLSLGNYQHSDMLKDAIDYAFKKDVVLIAASGNDNTSQPSFPAAYPQVLSVAAVDYYGDRANFSNYGDYIDVSAPGVQIASTYFNKQYAALSGTSMAAPHVSALAGLIRSINPELRNTEVMEIIKKTTVDLGDRGKDIYFGEGLIDVVNALEVASDR</sequence>
<comment type="cofactor">
    <cofactor evidence="1">
        <name>Ca(2+)</name>
        <dbReference type="ChEBI" id="CHEBI:29108"/>
    </cofactor>
</comment>
<dbReference type="PROSITE" id="PS00136">
    <property type="entry name" value="SUBTILASE_ASP"/>
    <property type="match status" value="1"/>
</dbReference>
<evidence type="ECO:0000256" key="2">
    <source>
        <dbReference type="ARBA" id="ARBA00004613"/>
    </source>
</evidence>
<dbReference type="Gene3D" id="3.40.50.200">
    <property type="entry name" value="Peptidase S8/S53 domain"/>
    <property type="match status" value="1"/>
</dbReference>
<dbReference type="InterPro" id="IPR022398">
    <property type="entry name" value="Peptidase_S8_His-AS"/>
</dbReference>
<dbReference type="InterPro" id="IPR034084">
    <property type="entry name" value="Thermitase-like_dom"/>
</dbReference>
<keyword evidence="4" id="KW-0964">Secreted</keyword>
<dbReference type="SUPFAM" id="SSF52743">
    <property type="entry name" value="Subtilisin-like"/>
    <property type="match status" value="1"/>
</dbReference>
<dbReference type="PROSITE" id="PS51892">
    <property type="entry name" value="SUBTILASE"/>
    <property type="match status" value="1"/>
</dbReference>
<feature type="active site" description="Charge relay system" evidence="9">
    <location>
        <position position="226"/>
    </location>
</feature>
<dbReference type="PROSITE" id="PS00137">
    <property type="entry name" value="SUBTILASE_HIS"/>
    <property type="match status" value="1"/>
</dbReference>
<protein>
    <submittedName>
        <fullName evidence="13">Peptidase S8</fullName>
    </submittedName>
</protein>
<dbReference type="Proteomes" id="UP001516662">
    <property type="component" value="Unassembled WGS sequence"/>
</dbReference>
<comment type="similarity">
    <text evidence="3 9 10">Belongs to the peptidase S8 family.</text>
</comment>
<feature type="domain" description="Peptidase S8/S53" evidence="11">
    <location>
        <begin position="186"/>
        <end position="428"/>
    </location>
</feature>
<comment type="subcellular location">
    <subcellularLocation>
        <location evidence="2">Secreted</location>
    </subcellularLocation>
</comment>
<dbReference type="PROSITE" id="PS00138">
    <property type="entry name" value="SUBTILASE_SER"/>
    <property type="match status" value="1"/>
</dbReference>
<comment type="caution">
    <text evidence="13">The sequence shown here is derived from an EMBL/GenBank/DDBJ whole genome shotgun (WGS) entry which is preliminary data.</text>
</comment>
<dbReference type="PANTHER" id="PTHR43806:SF11">
    <property type="entry name" value="CEREVISIN-RELATED"/>
    <property type="match status" value="1"/>
</dbReference>
<dbReference type="InterPro" id="IPR036852">
    <property type="entry name" value="Peptidase_S8/S53_dom_sf"/>
</dbReference>
<dbReference type="InterPro" id="IPR054399">
    <property type="entry name" value="Fervidolysin-like_N_prodom"/>
</dbReference>
<accession>A0ABR9QEI4</accession>
<dbReference type="InterPro" id="IPR050131">
    <property type="entry name" value="Peptidase_S8_subtilisin-like"/>
</dbReference>
<proteinExistence type="inferred from homology"/>
<evidence type="ECO:0000256" key="3">
    <source>
        <dbReference type="ARBA" id="ARBA00011073"/>
    </source>
</evidence>
<evidence type="ECO:0000313" key="14">
    <source>
        <dbReference type="Proteomes" id="UP001516662"/>
    </source>
</evidence>
<evidence type="ECO:0000259" key="12">
    <source>
        <dbReference type="Pfam" id="PF22148"/>
    </source>
</evidence>
<keyword evidence="7 9" id="KW-0720">Serine protease</keyword>
<evidence type="ECO:0000256" key="1">
    <source>
        <dbReference type="ARBA" id="ARBA00001913"/>
    </source>
</evidence>
<evidence type="ECO:0000256" key="9">
    <source>
        <dbReference type="PROSITE-ProRule" id="PRU01240"/>
    </source>
</evidence>
<dbReference type="EMBL" id="JADCLJ010000007">
    <property type="protein sequence ID" value="MBE4906903.1"/>
    <property type="molecule type" value="Genomic_DNA"/>
</dbReference>
<evidence type="ECO:0000256" key="5">
    <source>
        <dbReference type="ARBA" id="ARBA00022670"/>
    </source>
</evidence>
<dbReference type="InterPro" id="IPR000209">
    <property type="entry name" value="Peptidase_S8/S53_dom"/>
</dbReference>
<keyword evidence="8" id="KW-0106">Calcium</keyword>
<dbReference type="InterPro" id="IPR015500">
    <property type="entry name" value="Peptidase_S8_subtilisin-rel"/>
</dbReference>
<evidence type="ECO:0000259" key="11">
    <source>
        <dbReference type="Pfam" id="PF00082"/>
    </source>
</evidence>
<keyword evidence="6 9" id="KW-0378">Hydrolase</keyword>
<dbReference type="PANTHER" id="PTHR43806">
    <property type="entry name" value="PEPTIDASE S8"/>
    <property type="match status" value="1"/>
</dbReference>
<keyword evidence="5 9" id="KW-0645">Protease</keyword>
<name>A0ABR9QEI4_9BACI</name>
<dbReference type="Pfam" id="PF22148">
    <property type="entry name" value="Fervidolysin_NPro-like"/>
    <property type="match status" value="1"/>
</dbReference>
<keyword evidence="14" id="KW-1185">Reference proteome</keyword>
<dbReference type="Pfam" id="PF00082">
    <property type="entry name" value="Peptidase_S8"/>
    <property type="match status" value="1"/>
</dbReference>
<feature type="domain" description="Fervidolysin-like N-terminal prodomain" evidence="12">
    <location>
        <begin position="76"/>
        <end position="147"/>
    </location>
</feature>
<evidence type="ECO:0000256" key="7">
    <source>
        <dbReference type="ARBA" id="ARBA00022825"/>
    </source>
</evidence>
<evidence type="ECO:0000256" key="4">
    <source>
        <dbReference type="ARBA" id="ARBA00022525"/>
    </source>
</evidence>
<evidence type="ECO:0000313" key="13">
    <source>
        <dbReference type="EMBL" id="MBE4906903.1"/>
    </source>
</evidence>
<evidence type="ECO:0000256" key="10">
    <source>
        <dbReference type="RuleBase" id="RU003355"/>
    </source>
</evidence>
<dbReference type="InterPro" id="IPR023828">
    <property type="entry name" value="Peptidase_S8_Ser-AS"/>
</dbReference>
<reference evidence="13 14" key="1">
    <citation type="submission" date="2020-10" db="EMBL/GenBank/DDBJ databases">
        <title>Bacillus sp. HD4P25, an endophyte from a halophyte.</title>
        <authorList>
            <person name="Sun J.-Q."/>
        </authorList>
    </citation>
    <scope>NUCLEOTIDE SEQUENCE [LARGE SCALE GENOMIC DNA]</scope>
    <source>
        <strain evidence="13 14">YIM 93174</strain>
    </source>
</reference>
<feature type="active site" description="Charge relay system" evidence="9">
    <location>
        <position position="193"/>
    </location>
</feature>
<dbReference type="InterPro" id="IPR023827">
    <property type="entry name" value="Peptidase_S8_Asp-AS"/>
</dbReference>
<dbReference type="PRINTS" id="PR00723">
    <property type="entry name" value="SUBTILISIN"/>
</dbReference>